<feature type="transmembrane region" description="Helical" evidence="2">
    <location>
        <begin position="284"/>
        <end position="306"/>
    </location>
</feature>
<protein>
    <submittedName>
        <fullName evidence="4">Uncharacterized protein</fullName>
    </submittedName>
</protein>
<feature type="region of interest" description="Disordered" evidence="1">
    <location>
        <begin position="529"/>
        <end position="550"/>
    </location>
</feature>
<keyword evidence="3" id="KW-0732">Signal</keyword>
<name>A0A4S4KQ43_9AGAM</name>
<keyword evidence="5" id="KW-1185">Reference proteome</keyword>
<feature type="transmembrane region" description="Helical" evidence="2">
    <location>
        <begin position="258"/>
        <end position="277"/>
    </location>
</feature>
<feature type="region of interest" description="Disordered" evidence="1">
    <location>
        <begin position="631"/>
        <end position="653"/>
    </location>
</feature>
<evidence type="ECO:0000256" key="3">
    <source>
        <dbReference type="SAM" id="SignalP"/>
    </source>
</evidence>
<feature type="region of interest" description="Disordered" evidence="1">
    <location>
        <begin position="764"/>
        <end position="783"/>
    </location>
</feature>
<keyword evidence="2" id="KW-0472">Membrane</keyword>
<sequence>MFNTARLLSHVLTVLCLSPVHPPGPVLEARLTALKVADTLSRNAWINGQWPDERSPFEKYAECYVDDDETAGTVSTVVPLAHDPRSQCPLSSLVKHDLVCYEKPAPEIILLVHDPRSQCPLSSLTRRDLACYEQPVPEFVLLVHDPSSQSPISSLIQSNLLCYDPPDPDGVPPVSHHICLSTDRADYIEDDEVEMCSIPPYFYDSPVNGSSTADLLTSLTGSTTQYTFGHWTTDGMAERGDRYTLFAETAVNGGTGGMYGLLDLGLIMLVIACTAFLPAFGTEIALVASFFPFSNFNMVFVFVYILDCATWAYRESLLYFASYADDPSTNAGCSDLFSIGDYERTLFNRFLQGHILPSVFEPSITNSSAPSTESERPYGTSTFSTTTFDVSYFDGTKRIIATVVLGSASGSKMFELLGIFTKSEATFGSACGSAFESESDIDVDGSSTQSQSDVHDNTSNALVLAPKKESPGSLPEVTELIETRRMDHFVTALIGETNMHWNPAHRFMSSFTAALETPALVHRPLAIRPRRKTPRGSRGKGGKAKKGKKVAVCPIDVSSEPEASIAPSIADSSSSGECTGSLSLSMYERPLGNSSLPSLISDTSDTSTASTVSLIAIDSSYSAGVEVEAPDVHDGASTSTTRTSVSATQNDRPSLKKKITDFVQGYRTGNSTDETRPSTVTATLEEQSEVTLPRKRSHRGTRHRGKGDKGKKAAVNPAVDDALSEPMTQSAANPVPATASTSASPSTGIASSARPVRPLFGSLFAKTVSSSARSSARRRQPSL</sequence>
<comment type="caution">
    <text evidence="4">The sequence shown here is derived from an EMBL/GenBank/DDBJ whole genome shotgun (WGS) entry which is preliminary data.</text>
</comment>
<feature type="compositionally biased region" description="Low complexity" evidence="1">
    <location>
        <begin position="730"/>
        <end position="753"/>
    </location>
</feature>
<feature type="region of interest" description="Disordered" evidence="1">
    <location>
        <begin position="666"/>
        <end position="756"/>
    </location>
</feature>
<evidence type="ECO:0000256" key="2">
    <source>
        <dbReference type="SAM" id="Phobius"/>
    </source>
</evidence>
<feature type="region of interest" description="Disordered" evidence="1">
    <location>
        <begin position="438"/>
        <end position="458"/>
    </location>
</feature>
<accession>A0A4S4KQ43</accession>
<reference evidence="4 5" key="1">
    <citation type="submission" date="2019-02" db="EMBL/GenBank/DDBJ databases">
        <title>Genome sequencing of the rare red list fungi Phellinidium pouzarii.</title>
        <authorList>
            <person name="Buettner E."/>
            <person name="Kellner H."/>
        </authorList>
    </citation>
    <scope>NUCLEOTIDE SEQUENCE [LARGE SCALE GENOMIC DNA]</scope>
    <source>
        <strain evidence="4 5">DSM 108285</strain>
    </source>
</reference>
<keyword evidence="2" id="KW-0812">Transmembrane</keyword>
<organism evidence="4 5">
    <name type="scientific">Phellinidium pouzarii</name>
    <dbReference type="NCBI Taxonomy" id="167371"/>
    <lineage>
        <taxon>Eukaryota</taxon>
        <taxon>Fungi</taxon>
        <taxon>Dikarya</taxon>
        <taxon>Basidiomycota</taxon>
        <taxon>Agaricomycotina</taxon>
        <taxon>Agaricomycetes</taxon>
        <taxon>Hymenochaetales</taxon>
        <taxon>Hymenochaetaceae</taxon>
        <taxon>Phellinidium</taxon>
    </lineage>
</organism>
<keyword evidence="2" id="KW-1133">Transmembrane helix</keyword>
<feature type="signal peptide" evidence="3">
    <location>
        <begin position="1"/>
        <end position="16"/>
    </location>
</feature>
<feature type="compositionally biased region" description="Polar residues" evidence="1">
    <location>
        <begin position="445"/>
        <end position="458"/>
    </location>
</feature>
<feature type="compositionally biased region" description="Low complexity" evidence="1">
    <location>
        <begin position="636"/>
        <end position="648"/>
    </location>
</feature>
<dbReference type="Proteomes" id="UP000308199">
    <property type="component" value="Unassembled WGS sequence"/>
</dbReference>
<proteinExistence type="predicted"/>
<feature type="compositionally biased region" description="Basic residues" evidence="1">
    <location>
        <begin position="693"/>
        <end position="706"/>
    </location>
</feature>
<evidence type="ECO:0000256" key="1">
    <source>
        <dbReference type="SAM" id="MobiDB-lite"/>
    </source>
</evidence>
<dbReference type="EMBL" id="SGPK01000638">
    <property type="protein sequence ID" value="THH00361.1"/>
    <property type="molecule type" value="Genomic_DNA"/>
</dbReference>
<gene>
    <name evidence="4" type="ORF">EW145_g7092</name>
</gene>
<evidence type="ECO:0000313" key="4">
    <source>
        <dbReference type="EMBL" id="THH00361.1"/>
    </source>
</evidence>
<feature type="compositionally biased region" description="Basic residues" evidence="1">
    <location>
        <begin position="529"/>
        <end position="549"/>
    </location>
</feature>
<evidence type="ECO:0000313" key="5">
    <source>
        <dbReference type="Proteomes" id="UP000308199"/>
    </source>
</evidence>
<feature type="compositionally biased region" description="Polar residues" evidence="1">
    <location>
        <begin position="667"/>
        <end position="685"/>
    </location>
</feature>
<dbReference type="AlphaFoldDB" id="A0A4S4KQ43"/>
<feature type="chain" id="PRO_5020769055" evidence="3">
    <location>
        <begin position="17"/>
        <end position="783"/>
    </location>
</feature>